<evidence type="ECO:0000313" key="2">
    <source>
        <dbReference type="Proteomes" id="UP000515514"/>
    </source>
</evidence>
<protein>
    <submittedName>
        <fullName evidence="1">Uncharacterized protein</fullName>
    </submittedName>
</protein>
<dbReference type="KEGG" id="alti:ALE3EI_0774"/>
<dbReference type="EMBL" id="CP052909">
    <property type="protein sequence ID" value="QNJ97350.1"/>
    <property type="molecule type" value="Genomic_DNA"/>
</dbReference>
<dbReference type="AlphaFoldDB" id="A0A7G8PSN4"/>
<gene>
    <name evidence="1" type="ORF">ALE3EI_0774</name>
</gene>
<sequence>MEKKYNPHELQLVKGNNLEIVLRSDIGTKYFRGFSDHCHVYSLFSFKNYSTVSLQTLYSLQ</sequence>
<dbReference type="Proteomes" id="UP000515514">
    <property type="component" value="Chromosome"/>
</dbReference>
<proteinExistence type="predicted"/>
<reference evidence="1 2" key="1">
    <citation type="submission" date="2020-04" db="EMBL/GenBank/DDBJ databases">
        <title>Genome sequence of Altibacter aquimarinus strain ALE3EI.</title>
        <authorList>
            <person name="Oh H.-M."/>
            <person name="Jang D."/>
        </authorList>
    </citation>
    <scope>NUCLEOTIDE SEQUENCE [LARGE SCALE GENOMIC DNA]</scope>
    <source>
        <strain evidence="1 2">ALE3EI</strain>
    </source>
</reference>
<accession>A0A7G8PSN4</accession>
<evidence type="ECO:0000313" key="1">
    <source>
        <dbReference type="EMBL" id="QNJ97350.1"/>
    </source>
</evidence>
<name>A0A7G8PSN4_9FLAO</name>
<organism evidence="1 2">
    <name type="scientific">Constantimarinum furrinae</name>
    <dbReference type="NCBI Taxonomy" id="2562285"/>
    <lineage>
        <taxon>Bacteria</taxon>
        <taxon>Pseudomonadati</taxon>
        <taxon>Bacteroidota</taxon>
        <taxon>Flavobacteriia</taxon>
        <taxon>Flavobacteriales</taxon>
        <taxon>Flavobacteriaceae</taxon>
        <taxon>Altibacter/Constantimarinum group</taxon>
        <taxon>Constantimarinum</taxon>
    </lineage>
</organism>
<keyword evidence="2" id="KW-1185">Reference proteome</keyword>